<evidence type="ECO:0000313" key="2">
    <source>
        <dbReference type="EMBL" id="GBH17403.1"/>
    </source>
</evidence>
<dbReference type="GO" id="GO:0008233">
    <property type="term" value="F:peptidase activity"/>
    <property type="evidence" value="ECO:0007669"/>
    <property type="project" value="UniProtKB-KW"/>
</dbReference>
<feature type="region of interest" description="Disordered" evidence="1">
    <location>
        <begin position="1"/>
        <end position="22"/>
    </location>
</feature>
<evidence type="ECO:0000313" key="3">
    <source>
        <dbReference type="Proteomes" id="UP000248291"/>
    </source>
</evidence>
<dbReference type="EMBL" id="BGKA01000107">
    <property type="protein sequence ID" value="GBH17403.1"/>
    <property type="molecule type" value="Genomic_DNA"/>
</dbReference>
<keyword evidence="2" id="KW-0645">Protease</keyword>
<accession>A0AAN4TKZ8</accession>
<name>A0AAN4TKZ8_PSESF</name>
<reference evidence="2 3" key="1">
    <citation type="submission" date="2018-04" db="EMBL/GenBank/DDBJ databases">
        <title>Draft genome sequence of Pseudomonas syringae pv. actinidiae biovar 3 strains isolated from kiwifruit in Kagawa prefecture.</title>
        <authorList>
            <person name="Tabuchi M."/>
            <person name="Saito M."/>
            <person name="Fujiwara S."/>
            <person name="Sasa N."/>
            <person name="Akimitsu K."/>
            <person name="Gomi K."/>
            <person name="Konishi-Sugita S."/>
            <person name="Hamano K."/>
            <person name="Kataoka I."/>
        </authorList>
    </citation>
    <scope>NUCLEOTIDE SEQUENCE [LARGE SCALE GENOMIC DNA]</scope>
    <source>
        <strain evidence="2 3">MAFF212211</strain>
    </source>
</reference>
<dbReference type="AlphaFoldDB" id="A0AAN4TKZ8"/>
<organism evidence="2 3">
    <name type="scientific">Pseudomonas syringae pv. actinidiae</name>
    <dbReference type="NCBI Taxonomy" id="103796"/>
    <lineage>
        <taxon>Bacteria</taxon>
        <taxon>Pseudomonadati</taxon>
        <taxon>Pseudomonadota</taxon>
        <taxon>Gammaproteobacteria</taxon>
        <taxon>Pseudomonadales</taxon>
        <taxon>Pseudomonadaceae</taxon>
        <taxon>Pseudomonas</taxon>
        <taxon>Pseudomonas syringae</taxon>
    </lineage>
</organism>
<dbReference type="GO" id="GO:0006508">
    <property type="term" value="P:proteolysis"/>
    <property type="evidence" value="ECO:0007669"/>
    <property type="project" value="UniProtKB-KW"/>
</dbReference>
<evidence type="ECO:0000256" key="1">
    <source>
        <dbReference type="SAM" id="MobiDB-lite"/>
    </source>
</evidence>
<sequence>MDSSLSGEKMSPGNTRRSISVLNKQSHCVQASGRALKSPINAGDHPSSSGRVCKMRRATLTCCLHRVCLMPFGRFCRTSFQPTANAKPPVS</sequence>
<proteinExistence type="predicted"/>
<gene>
    <name evidence="2" type="ORF">KPSA3_03370</name>
</gene>
<keyword evidence="2" id="KW-0378">Hydrolase</keyword>
<dbReference type="Proteomes" id="UP000248291">
    <property type="component" value="Unassembled WGS sequence"/>
</dbReference>
<protein>
    <submittedName>
        <fullName evidence="2">Collagenase-like protease</fullName>
    </submittedName>
</protein>
<comment type="caution">
    <text evidence="2">The sequence shown here is derived from an EMBL/GenBank/DDBJ whole genome shotgun (WGS) entry which is preliminary data.</text>
</comment>